<reference evidence="12" key="2">
    <citation type="submission" date="2021-04" db="EMBL/GenBank/DDBJ databases">
        <authorList>
            <person name="Gilroy R."/>
        </authorList>
    </citation>
    <scope>NUCLEOTIDE SEQUENCE</scope>
    <source>
        <strain evidence="12">811</strain>
    </source>
</reference>
<feature type="active site" description="GMP-histidine intermediate" evidence="9">
    <location>
        <position position="333"/>
    </location>
</feature>
<dbReference type="GO" id="GO:0003909">
    <property type="term" value="F:DNA ligase activity"/>
    <property type="evidence" value="ECO:0007669"/>
    <property type="project" value="TreeGrafter"/>
</dbReference>
<comment type="catalytic activity">
    <reaction evidence="8">
        <text>a 3'-end 3'-phospho-ribonucleotide-RNA + a 5'-end dephospho-ribonucleoside-RNA + GTP = a ribonucleotidyl-ribonucleotide-RNA + GMP + diphosphate</text>
        <dbReference type="Rhea" id="RHEA:68076"/>
        <dbReference type="Rhea" id="RHEA-COMP:10463"/>
        <dbReference type="Rhea" id="RHEA-COMP:13936"/>
        <dbReference type="Rhea" id="RHEA-COMP:17355"/>
        <dbReference type="ChEBI" id="CHEBI:33019"/>
        <dbReference type="ChEBI" id="CHEBI:37565"/>
        <dbReference type="ChEBI" id="CHEBI:58115"/>
        <dbReference type="ChEBI" id="CHEBI:83062"/>
        <dbReference type="ChEBI" id="CHEBI:138284"/>
        <dbReference type="ChEBI" id="CHEBI:173118"/>
        <dbReference type="EC" id="6.5.1.8"/>
    </reaction>
</comment>
<feature type="binding site" evidence="10">
    <location>
        <begin position="309"/>
        <end position="312"/>
    </location>
    <ligand>
        <name>GMP</name>
        <dbReference type="ChEBI" id="CHEBI:58115"/>
    </ligand>
</feature>
<gene>
    <name evidence="12" type="ORF">H9741_07690</name>
</gene>
<dbReference type="InterPro" id="IPR052915">
    <property type="entry name" value="RtcB-like"/>
</dbReference>
<evidence type="ECO:0000313" key="13">
    <source>
        <dbReference type="Proteomes" id="UP000824204"/>
    </source>
</evidence>
<evidence type="ECO:0000256" key="8">
    <source>
        <dbReference type="ARBA" id="ARBA00047746"/>
    </source>
</evidence>
<dbReference type="PANTHER" id="PTHR43749:SF2">
    <property type="entry name" value="RNA-SPLICING LIGASE RTCB"/>
    <property type="match status" value="1"/>
</dbReference>
<dbReference type="AlphaFoldDB" id="A0A9D2AGU6"/>
<organism evidence="12 13">
    <name type="scientific">Candidatus Borkfalkia faecipullorum</name>
    <dbReference type="NCBI Taxonomy" id="2838510"/>
    <lineage>
        <taxon>Bacteria</taxon>
        <taxon>Bacillati</taxon>
        <taxon>Bacillota</taxon>
        <taxon>Clostridia</taxon>
        <taxon>Christensenellales</taxon>
        <taxon>Christensenellaceae</taxon>
        <taxon>Candidatus Borkfalkia</taxon>
    </lineage>
</organism>
<evidence type="ECO:0000256" key="10">
    <source>
        <dbReference type="PIRSR" id="PIRSR601233-2"/>
    </source>
</evidence>
<dbReference type="EMBL" id="DXFX01000099">
    <property type="protein sequence ID" value="HIX08335.1"/>
    <property type="molecule type" value="Genomic_DNA"/>
</dbReference>
<dbReference type="GO" id="GO:0006396">
    <property type="term" value="P:RNA processing"/>
    <property type="evidence" value="ECO:0007669"/>
    <property type="project" value="InterPro"/>
</dbReference>
<dbReference type="EC" id="6.5.1.8" evidence="1"/>
<sequence>MIEIRGQYTSAKIFSDTVEGAALDQIRALCDLPFAAGARVRVMPDVHAGAGCVIGFTADIRDSVIPNIVGVDIGCGMRTVLLGKGTFDFEKLDEAVRRYIPAGMDVHEGRIERFPALQQLHCYRDLKNSGRLERSLGTLGGGNHFIEADKDDDGNFYLVIHTGSRNLGKQVAELHQKLAIDLCSGKGDLFEARRELIARYKEEGRRTQIQAALAALEADFAARTPDFPPALCHLTGRWRDEYLDDMRICQQFARRNRELIAEVLLRHWLGADATQFETFETVHNYIDHDSGIIRKGAVSAKKGETLLIPINMRDGSLLCTGKGNEDWNCSAPHGAGRRYSRMKARELFSVEDYAREMQGIYTTSVSADTLDECPMAYKDMDEILANLEPTAAVQKIIRPVYNFKAGE</sequence>
<feature type="binding site" evidence="10">
    <location>
        <begin position="333"/>
        <end position="336"/>
    </location>
    <ligand>
        <name>GMP</name>
        <dbReference type="ChEBI" id="CHEBI:58115"/>
    </ligand>
</feature>
<dbReference type="InterPro" id="IPR036025">
    <property type="entry name" value="RtcB-like_sf"/>
</dbReference>
<dbReference type="GO" id="GO:0042245">
    <property type="term" value="P:RNA repair"/>
    <property type="evidence" value="ECO:0007669"/>
    <property type="project" value="UniProtKB-KW"/>
</dbReference>
<accession>A0A9D2AGU6</accession>
<evidence type="ECO:0000256" key="3">
    <source>
        <dbReference type="ARBA" id="ARBA00022723"/>
    </source>
</evidence>
<keyword evidence="6 10" id="KW-0342">GTP-binding</keyword>
<dbReference type="GO" id="GO:0170057">
    <property type="term" value="F:RNA ligase (GTP) activity"/>
    <property type="evidence" value="ECO:0007669"/>
    <property type="project" value="UniProtKB-EC"/>
</dbReference>
<evidence type="ECO:0000256" key="7">
    <source>
        <dbReference type="ARBA" id="ARBA00023211"/>
    </source>
</evidence>
<evidence type="ECO:0000256" key="5">
    <source>
        <dbReference type="ARBA" id="ARBA00022800"/>
    </source>
</evidence>
<evidence type="ECO:0000256" key="9">
    <source>
        <dbReference type="PIRSR" id="PIRSR601233-1"/>
    </source>
</evidence>
<evidence type="ECO:0000256" key="4">
    <source>
        <dbReference type="ARBA" id="ARBA00022741"/>
    </source>
</evidence>
<keyword evidence="7 11" id="KW-0464">Manganese</keyword>
<dbReference type="GO" id="GO:0005525">
    <property type="term" value="F:GTP binding"/>
    <property type="evidence" value="ECO:0007669"/>
    <property type="project" value="UniProtKB-KW"/>
</dbReference>
<proteinExistence type="predicted"/>
<comment type="cofactor">
    <cofactor evidence="11">
        <name>Mn(2+)</name>
        <dbReference type="ChEBI" id="CHEBI:29035"/>
    </cofactor>
    <text evidence="11">Binds 2 manganese ions per subunit.</text>
</comment>
<evidence type="ECO:0000256" key="1">
    <source>
        <dbReference type="ARBA" id="ARBA00012726"/>
    </source>
</evidence>
<evidence type="ECO:0000256" key="2">
    <source>
        <dbReference type="ARBA" id="ARBA00022598"/>
    </source>
</evidence>
<feature type="binding site" evidence="11">
    <location>
        <position position="267"/>
    </location>
    <ligand>
        <name>Mn(2+)</name>
        <dbReference type="ChEBI" id="CHEBI:29035"/>
        <label>2</label>
    </ligand>
</feature>
<dbReference type="Pfam" id="PF01139">
    <property type="entry name" value="RtcB"/>
    <property type="match status" value="2"/>
</dbReference>
<keyword evidence="5" id="KW-0692">RNA repair</keyword>
<name>A0A9D2AGU6_9FIRM</name>
<dbReference type="Gene3D" id="3.90.1860.10">
    <property type="entry name" value="tRNA-splicing ligase RtcB"/>
    <property type="match status" value="1"/>
</dbReference>
<dbReference type="GO" id="GO:0030145">
    <property type="term" value="F:manganese ion binding"/>
    <property type="evidence" value="ECO:0007669"/>
    <property type="project" value="TreeGrafter"/>
</dbReference>
<keyword evidence="4 10" id="KW-0547">Nucleotide-binding</keyword>
<dbReference type="PANTHER" id="PTHR43749">
    <property type="entry name" value="RNA-SPLICING LIGASE RTCB"/>
    <property type="match status" value="1"/>
</dbReference>
<keyword evidence="3 11" id="KW-0479">Metal-binding</keyword>
<dbReference type="Proteomes" id="UP000824204">
    <property type="component" value="Unassembled WGS sequence"/>
</dbReference>
<dbReference type="InterPro" id="IPR001233">
    <property type="entry name" value="RtcB"/>
</dbReference>
<evidence type="ECO:0000313" key="12">
    <source>
        <dbReference type="EMBL" id="HIX08335.1"/>
    </source>
</evidence>
<dbReference type="GO" id="GO:0006281">
    <property type="term" value="P:DNA repair"/>
    <property type="evidence" value="ECO:0007669"/>
    <property type="project" value="TreeGrafter"/>
</dbReference>
<feature type="binding site" evidence="10">
    <location>
        <position position="316"/>
    </location>
    <ligand>
        <name>GMP</name>
        <dbReference type="ChEBI" id="CHEBI:58115"/>
    </ligand>
</feature>
<reference evidence="12" key="1">
    <citation type="journal article" date="2021" name="PeerJ">
        <title>Extensive microbial diversity within the chicken gut microbiome revealed by metagenomics and culture.</title>
        <authorList>
            <person name="Gilroy R."/>
            <person name="Ravi A."/>
            <person name="Getino M."/>
            <person name="Pursley I."/>
            <person name="Horton D.L."/>
            <person name="Alikhan N.F."/>
            <person name="Baker D."/>
            <person name="Gharbi K."/>
            <person name="Hall N."/>
            <person name="Watson M."/>
            <person name="Adriaenssens E.M."/>
            <person name="Foster-Nyarko E."/>
            <person name="Jarju S."/>
            <person name="Secka A."/>
            <person name="Antonio M."/>
            <person name="Oren A."/>
            <person name="Chaudhuri R.R."/>
            <person name="La Ragione R."/>
            <person name="Hildebrand F."/>
            <person name="Pallen M.J."/>
        </authorList>
    </citation>
    <scope>NUCLEOTIDE SEQUENCE</scope>
    <source>
        <strain evidence="12">811</strain>
    </source>
</reference>
<keyword evidence="2" id="KW-0436">Ligase</keyword>
<feature type="binding site" evidence="10">
    <location>
        <begin position="143"/>
        <end position="147"/>
    </location>
    <ligand>
        <name>GMP</name>
        <dbReference type="ChEBI" id="CHEBI:58115"/>
    </ligand>
</feature>
<feature type="binding site" evidence="11">
    <location>
        <position position="161"/>
    </location>
    <ligand>
        <name>Mn(2+)</name>
        <dbReference type="ChEBI" id="CHEBI:29035"/>
        <label>2</label>
    </ligand>
</feature>
<evidence type="ECO:0000256" key="6">
    <source>
        <dbReference type="ARBA" id="ARBA00023134"/>
    </source>
</evidence>
<protein>
    <recommendedName>
        <fullName evidence="1">3'-phosphate/5'-hydroxy nucleic acid ligase</fullName>
        <ecNumber evidence="1">6.5.1.8</ecNumber>
    </recommendedName>
</protein>
<feature type="binding site" evidence="11">
    <location>
        <position position="144"/>
    </location>
    <ligand>
        <name>Mn(2+)</name>
        <dbReference type="ChEBI" id="CHEBI:29035"/>
        <label>1</label>
    </ligand>
</feature>
<feature type="binding site" evidence="11">
    <location>
        <position position="72"/>
    </location>
    <ligand>
        <name>Mn(2+)</name>
        <dbReference type="ChEBI" id="CHEBI:29035"/>
        <label>1</label>
    </ligand>
</feature>
<dbReference type="SUPFAM" id="SSF103365">
    <property type="entry name" value="Hypothetical protein PH1602"/>
    <property type="match status" value="1"/>
</dbReference>
<comment type="caution">
    <text evidence="12">The sequence shown here is derived from an EMBL/GenBank/DDBJ whole genome shotgun (WGS) entry which is preliminary data.</text>
</comment>
<evidence type="ECO:0000256" key="11">
    <source>
        <dbReference type="PIRSR" id="PIRSR601233-3"/>
    </source>
</evidence>